<protein>
    <recommendedName>
        <fullName evidence="8">Flagellar basal body rod protein</fullName>
    </recommendedName>
</protein>
<dbReference type="KEGG" id="dfl:DFE_1203"/>
<dbReference type="InterPro" id="IPR010930">
    <property type="entry name" value="Flg_bb/hook_C_dom"/>
</dbReference>
<evidence type="ECO:0000256" key="2">
    <source>
        <dbReference type="ARBA" id="ARBA00009677"/>
    </source>
</evidence>
<dbReference type="OrthoDB" id="7357187at2"/>
<evidence type="ECO:0000313" key="6">
    <source>
        <dbReference type="EMBL" id="BBD07929.1"/>
    </source>
</evidence>
<dbReference type="InterPro" id="IPR019776">
    <property type="entry name" value="Flagellar_basal_body_rod_CS"/>
</dbReference>
<dbReference type="Pfam" id="PF06429">
    <property type="entry name" value="Flg_bbr_C"/>
    <property type="match status" value="1"/>
</dbReference>
<dbReference type="PANTHER" id="PTHR30435:SF19">
    <property type="entry name" value="FLAGELLAR BASAL-BODY ROD PROTEIN FLGG"/>
    <property type="match status" value="1"/>
</dbReference>
<dbReference type="PANTHER" id="PTHR30435">
    <property type="entry name" value="FLAGELLAR PROTEIN"/>
    <property type="match status" value="1"/>
</dbReference>
<evidence type="ECO:0000259" key="4">
    <source>
        <dbReference type="Pfam" id="PF00460"/>
    </source>
</evidence>
<accession>A0A2Z6AXG0</accession>
<dbReference type="RefSeq" id="WP_126377607.1">
    <property type="nucleotide sequence ID" value="NZ_AP017378.1"/>
</dbReference>
<comment type="similarity">
    <text evidence="2">Belongs to the flagella basal body rod proteins family.</text>
</comment>
<sequence length="129" mass="13993">MVSTMDTALSALNAFSVDMAVTANNIANANTEEFNPSRVILEERPDMGGVAVQDIQEMDVQAALVETIRPELNEATGLMEQSSVMVEASGTDIATETVNMIMNQRAFEANAAVVRTQDEMIGQFMDEMV</sequence>
<feature type="domain" description="Flagellar basal body rod protein N-terminal" evidence="4">
    <location>
        <begin position="5"/>
        <end position="32"/>
    </location>
</feature>
<evidence type="ECO:0008006" key="8">
    <source>
        <dbReference type="Google" id="ProtNLM"/>
    </source>
</evidence>
<evidence type="ECO:0000256" key="1">
    <source>
        <dbReference type="ARBA" id="ARBA00004117"/>
    </source>
</evidence>
<gene>
    <name evidence="6" type="ORF">DFE_1203</name>
</gene>
<name>A0A2Z6AXG0_9BACT</name>
<feature type="domain" description="Flagellar basal-body/hook protein C-terminal" evidence="5">
    <location>
        <begin position="85"/>
        <end position="123"/>
    </location>
</feature>
<evidence type="ECO:0000259" key="5">
    <source>
        <dbReference type="Pfam" id="PF06429"/>
    </source>
</evidence>
<dbReference type="GO" id="GO:0071978">
    <property type="term" value="P:bacterial-type flagellum-dependent swarming motility"/>
    <property type="evidence" value="ECO:0007669"/>
    <property type="project" value="TreeGrafter"/>
</dbReference>
<dbReference type="PROSITE" id="PS00588">
    <property type="entry name" value="FLAGELLA_BB_ROD"/>
    <property type="match status" value="1"/>
</dbReference>
<keyword evidence="7" id="KW-1185">Reference proteome</keyword>
<dbReference type="Proteomes" id="UP000269883">
    <property type="component" value="Chromosome"/>
</dbReference>
<dbReference type="GO" id="GO:0009425">
    <property type="term" value="C:bacterial-type flagellum basal body"/>
    <property type="evidence" value="ECO:0007669"/>
    <property type="project" value="UniProtKB-SubCell"/>
</dbReference>
<evidence type="ECO:0000313" key="7">
    <source>
        <dbReference type="Proteomes" id="UP000269883"/>
    </source>
</evidence>
<comment type="subcellular location">
    <subcellularLocation>
        <location evidence="1">Bacterial flagellum basal body</location>
    </subcellularLocation>
</comment>
<dbReference type="EMBL" id="AP017378">
    <property type="protein sequence ID" value="BBD07929.1"/>
    <property type="molecule type" value="Genomic_DNA"/>
</dbReference>
<proteinExistence type="inferred from homology"/>
<dbReference type="InterPro" id="IPR001444">
    <property type="entry name" value="Flag_bb_rod_N"/>
</dbReference>
<reference evidence="6 7" key="1">
    <citation type="journal article" date="2018" name="Sci. Adv.">
        <title>Multi-heme cytochromes provide a pathway for survival in energy-limited environments.</title>
        <authorList>
            <person name="Deng X."/>
            <person name="Dohmae N."/>
            <person name="Nealson K.H."/>
            <person name="Hashimoto K."/>
            <person name="Okamoto A."/>
        </authorList>
    </citation>
    <scope>NUCLEOTIDE SEQUENCE [LARGE SCALE GENOMIC DNA]</scope>
    <source>
        <strain evidence="6 7">IS5</strain>
    </source>
</reference>
<evidence type="ECO:0000256" key="3">
    <source>
        <dbReference type="ARBA" id="ARBA00023143"/>
    </source>
</evidence>
<dbReference type="Pfam" id="PF00460">
    <property type="entry name" value="Flg_bb_rod"/>
    <property type="match status" value="1"/>
</dbReference>
<dbReference type="AlphaFoldDB" id="A0A2Z6AXG0"/>
<keyword evidence="3" id="KW-0975">Bacterial flagellum</keyword>
<organism evidence="6 7">
    <name type="scientific">Desulfovibrio ferrophilus</name>
    <dbReference type="NCBI Taxonomy" id="241368"/>
    <lineage>
        <taxon>Bacteria</taxon>
        <taxon>Pseudomonadati</taxon>
        <taxon>Thermodesulfobacteriota</taxon>
        <taxon>Desulfovibrionia</taxon>
        <taxon>Desulfovibrionales</taxon>
        <taxon>Desulfovibrionaceae</taxon>
        <taxon>Desulfovibrio</taxon>
    </lineage>
</organism>